<reference evidence="3" key="1">
    <citation type="submission" date="2017-01" db="EMBL/GenBank/DDBJ databases">
        <authorList>
            <person name="Varghese N."/>
            <person name="Submissions S."/>
        </authorList>
    </citation>
    <scope>NUCLEOTIDE SEQUENCE [LARGE SCALE GENOMIC DNA]</scope>
    <source>
        <strain evidence="3">DM9</strain>
    </source>
</reference>
<evidence type="ECO:0000256" key="1">
    <source>
        <dbReference type="SAM" id="SignalP"/>
    </source>
</evidence>
<evidence type="ECO:0008006" key="4">
    <source>
        <dbReference type="Google" id="ProtNLM"/>
    </source>
</evidence>
<accession>A0A1N6UDM5</accession>
<proteinExistence type="predicted"/>
<dbReference type="EMBL" id="FTNM01000001">
    <property type="protein sequence ID" value="SIQ63673.1"/>
    <property type="molecule type" value="Genomic_DNA"/>
</dbReference>
<feature type="signal peptide" evidence="1">
    <location>
        <begin position="1"/>
        <end position="27"/>
    </location>
</feature>
<keyword evidence="1" id="KW-0732">Signal</keyword>
<name>A0A1N6UDM5_9BACT</name>
<organism evidence="2 3">
    <name type="scientific">Pontibacter lucknowensis</name>
    <dbReference type="NCBI Taxonomy" id="1077936"/>
    <lineage>
        <taxon>Bacteria</taxon>
        <taxon>Pseudomonadati</taxon>
        <taxon>Bacteroidota</taxon>
        <taxon>Cytophagia</taxon>
        <taxon>Cytophagales</taxon>
        <taxon>Hymenobacteraceae</taxon>
        <taxon>Pontibacter</taxon>
    </lineage>
</organism>
<dbReference type="RefSeq" id="WP_234986292.1">
    <property type="nucleotide sequence ID" value="NZ_FTNM01000001.1"/>
</dbReference>
<protein>
    <recommendedName>
        <fullName evidence="4">Outer membrane protein beta-barrel domain-containing protein</fullName>
    </recommendedName>
</protein>
<evidence type="ECO:0000313" key="3">
    <source>
        <dbReference type="Proteomes" id="UP000185924"/>
    </source>
</evidence>
<evidence type="ECO:0000313" key="2">
    <source>
        <dbReference type="EMBL" id="SIQ63673.1"/>
    </source>
</evidence>
<keyword evidence="3" id="KW-1185">Reference proteome</keyword>
<dbReference type="Proteomes" id="UP000185924">
    <property type="component" value="Unassembled WGS sequence"/>
</dbReference>
<sequence>MTRLLALRPTAALVFFYCFMICTATHAQVTEQEREDRAEMANIDRDHDKVFKIHPLHYGEVFVSYEKVRAPGISNEFGLSYFYKLHMKGDGWSTNIKDVMGIGIRMSQRYYTSKKKPAPFGFFHGPMFSYRFIVFERNVFDLPDVPPNDPDFRYVGRLYQNVIDLSYHLGYQFRLGRHFTTELSGGLGGRVKIANATNGGDLIRENIIGHVVHSDEGAVFTVGPSPQLNFSIGYSF</sequence>
<gene>
    <name evidence="2" type="ORF">SAMN05421545_0833</name>
</gene>
<dbReference type="AlphaFoldDB" id="A0A1N6UDM5"/>
<feature type="chain" id="PRO_5013292105" description="Outer membrane protein beta-barrel domain-containing protein" evidence="1">
    <location>
        <begin position="28"/>
        <end position="236"/>
    </location>
</feature>